<organism evidence="2 3">
    <name type="scientific">Alicyclobacillus ferrooxydans</name>
    <dbReference type="NCBI Taxonomy" id="471514"/>
    <lineage>
        <taxon>Bacteria</taxon>
        <taxon>Bacillati</taxon>
        <taxon>Bacillota</taxon>
        <taxon>Bacilli</taxon>
        <taxon>Bacillales</taxon>
        <taxon>Alicyclobacillaceae</taxon>
        <taxon>Alicyclobacillus</taxon>
    </lineage>
</organism>
<proteinExistence type="predicted"/>
<feature type="region of interest" description="Disordered" evidence="1">
    <location>
        <begin position="21"/>
        <end position="91"/>
    </location>
</feature>
<dbReference type="PATRIC" id="fig|471514.4.peg.2235"/>
<keyword evidence="3" id="KW-1185">Reference proteome</keyword>
<evidence type="ECO:0000256" key="1">
    <source>
        <dbReference type="SAM" id="MobiDB-lite"/>
    </source>
</evidence>
<evidence type="ECO:0000313" key="2">
    <source>
        <dbReference type="EMBL" id="KPV43101.1"/>
    </source>
</evidence>
<feature type="compositionally biased region" description="Low complexity" evidence="1">
    <location>
        <begin position="36"/>
        <end position="51"/>
    </location>
</feature>
<protein>
    <submittedName>
        <fullName evidence="2">Uncharacterized protein</fullName>
    </submittedName>
</protein>
<comment type="caution">
    <text evidence="2">The sequence shown here is derived from an EMBL/GenBank/DDBJ whole genome shotgun (WGS) entry which is preliminary data.</text>
</comment>
<sequence length="321" mass="33257">MSFIILGAAFLSGCGQPSTGNSAVNQSQGLSQTGRANTATGNSSGSSTTNSLVGGPVNGSGNDTTGNTTGSNATGSGSSSAASNVAGSGSAAAPRFAGYTTDIMNYVEKETTMPLFAPTEPTFTPHATAVSAEVFRSASSYSVDLYATAKPLPINDPSLNTRGTGAEIANFDGQAYASPAAAMQALQATAEAFPVDHSQPSTQVDLGEGVTARLYPYKASNVPSNYSVMEWHEGKWTIDVYGTASLDLINQAKQVVNYLHINFLPMTNGILQVNPPGATGPSTSLSWVFGTDMYFCSTRDSLSAMELAVSMREYPSYRIAP</sequence>
<evidence type="ECO:0000313" key="3">
    <source>
        <dbReference type="Proteomes" id="UP000050482"/>
    </source>
</evidence>
<feature type="compositionally biased region" description="Low complexity" evidence="1">
    <location>
        <begin position="59"/>
        <end position="91"/>
    </location>
</feature>
<dbReference type="Proteomes" id="UP000050482">
    <property type="component" value="Unassembled WGS sequence"/>
</dbReference>
<reference evidence="2 3" key="1">
    <citation type="submission" date="2015-09" db="EMBL/GenBank/DDBJ databases">
        <title>Draft genome sequence of Alicyclobacillus ferrooxydans DSM 22381.</title>
        <authorList>
            <person name="Hemp J."/>
        </authorList>
    </citation>
    <scope>NUCLEOTIDE SEQUENCE [LARGE SCALE GENOMIC DNA]</scope>
    <source>
        <strain evidence="2 3">TC-34</strain>
    </source>
</reference>
<dbReference type="EMBL" id="LJCO01000058">
    <property type="protein sequence ID" value="KPV43101.1"/>
    <property type="molecule type" value="Genomic_DNA"/>
</dbReference>
<accession>A0A0N8PP20</accession>
<feature type="compositionally biased region" description="Polar residues" evidence="1">
    <location>
        <begin position="21"/>
        <end position="35"/>
    </location>
</feature>
<dbReference type="AlphaFoldDB" id="A0A0N8PP20"/>
<name>A0A0N8PP20_9BACL</name>
<gene>
    <name evidence="2" type="ORF">AN477_14310</name>
</gene>